<organism evidence="7 8">
    <name type="scientific">Halomonas urumqiensis</name>
    <dbReference type="NCBI Taxonomy" id="1684789"/>
    <lineage>
        <taxon>Bacteria</taxon>
        <taxon>Pseudomonadati</taxon>
        <taxon>Pseudomonadota</taxon>
        <taxon>Gammaproteobacteria</taxon>
        <taxon>Oceanospirillales</taxon>
        <taxon>Halomonadaceae</taxon>
        <taxon>Halomonas</taxon>
    </lineage>
</organism>
<dbReference type="AlphaFoldDB" id="A0A2N7UFB6"/>
<feature type="coiled-coil region" evidence="2">
    <location>
        <begin position="102"/>
        <end position="157"/>
    </location>
</feature>
<dbReference type="NCBIfam" id="TIGR01730">
    <property type="entry name" value="RND_mfp"/>
    <property type="match status" value="1"/>
</dbReference>
<feature type="domain" description="YknX-like C-terminal permuted SH3-like" evidence="6">
    <location>
        <begin position="271"/>
        <end position="337"/>
    </location>
</feature>
<dbReference type="InterPro" id="IPR006143">
    <property type="entry name" value="RND_pump_MFP"/>
</dbReference>
<evidence type="ECO:0000256" key="1">
    <source>
        <dbReference type="ARBA" id="ARBA00009477"/>
    </source>
</evidence>
<gene>
    <name evidence="7" type="ORF">C1H70_12575</name>
</gene>
<dbReference type="Pfam" id="PF25917">
    <property type="entry name" value="BSH_RND"/>
    <property type="match status" value="1"/>
</dbReference>
<dbReference type="InterPro" id="IPR058637">
    <property type="entry name" value="YknX-like_C"/>
</dbReference>
<dbReference type="RefSeq" id="WP_102588687.1">
    <property type="nucleotide sequence ID" value="NZ_BNAE01000001.1"/>
</dbReference>
<feature type="domain" description="CusB-like beta-barrel" evidence="5">
    <location>
        <begin position="193"/>
        <end position="264"/>
    </location>
</feature>
<dbReference type="EMBL" id="PNRG01000029">
    <property type="protein sequence ID" value="PMR79134.1"/>
    <property type="molecule type" value="Genomic_DNA"/>
</dbReference>
<keyword evidence="3" id="KW-0732">Signal</keyword>
<evidence type="ECO:0000259" key="6">
    <source>
        <dbReference type="Pfam" id="PF25989"/>
    </source>
</evidence>
<dbReference type="Pfam" id="PF25954">
    <property type="entry name" value="Beta-barrel_RND_2"/>
    <property type="match status" value="1"/>
</dbReference>
<keyword evidence="2" id="KW-0175">Coiled coil</keyword>
<dbReference type="Proteomes" id="UP000235547">
    <property type="component" value="Unassembled WGS sequence"/>
</dbReference>
<evidence type="ECO:0000259" key="4">
    <source>
        <dbReference type="Pfam" id="PF25917"/>
    </source>
</evidence>
<feature type="chain" id="PRO_5014802132" evidence="3">
    <location>
        <begin position="25"/>
        <end position="366"/>
    </location>
</feature>
<dbReference type="Pfam" id="PF25989">
    <property type="entry name" value="YknX_C"/>
    <property type="match status" value="1"/>
</dbReference>
<feature type="domain" description="Multidrug resistance protein MdtA-like barrel-sandwich hybrid" evidence="4">
    <location>
        <begin position="60"/>
        <end position="180"/>
    </location>
</feature>
<evidence type="ECO:0000256" key="2">
    <source>
        <dbReference type="SAM" id="Coils"/>
    </source>
</evidence>
<dbReference type="FunFam" id="2.40.30.170:FF:000010">
    <property type="entry name" value="Efflux RND transporter periplasmic adaptor subunit"/>
    <property type="match status" value="1"/>
</dbReference>
<dbReference type="GO" id="GO:0015562">
    <property type="term" value="F:efflux transmembrane transporter activity"/>
    <property type="evidence" value="ECO:0007669"/>
    <property type="project" value="TreeGrafter"/>
</dbReference>
<dbReference type="PANTHER" id="PTHR30469">
    <property type="entry name" value="MULTIDRUG RESISTANCE PROTEIN MDTA"/>
    <property type="match status" value="1"/>
</dbReference>
<keyword evidence="8" id="KW-1185">Reference proteome</keyword>
<feature type="signal peptide" evidence="3">
    <location>
        <begin position="1"/>
        <end position="24"/>
    </location>
</feature>
<comment type="caution">
    <text evidence="7">The sequence shown here is derived from an EMBL/GenBank/DDBJ whole genome shotgun (WGS) entry which is preliminary data.</text>
</comment>
<sequence length="366" mass="40129">MTPSRFTLFTLALILMILAGPVLAQERAQDKTAVIGARAAIESWSDSLEALGTLHADESITLSATVTELVAQINFSDGEEVEAGQLLIRLEDGEEQANLRVAEAMRDERRAVVARLDQLQSRNLAPRADVEDARAQLRQVEAEIQALEARLTNYRLRAPFDGMTGFRTVSVGSLVSPGTELVTLDKLDVMKLDFTIPESALGQVAPGLTLTATSKAFPDEPFRGEIATIGARVDPVSRSVTVRARLDNQDLRLRPGMLLEVVVDRAPRETLVIPESALIPEGQRQYVLVLDEGDDYRVERRQITTGARRQGEVEVTEGLEVDDLVVAHGTERVREGQSSRLIGIVDDQTSIAELLRQGRDDAETES</sequence>
<evidence type="ECO:0000256" key="3">
    <source>
        <dbReference type="SAM" id="SignalP"/>
    </source>
</evidence>
<evidence type="ECO:0000259" key="5">
    <source>
        <dbReference type="Pfam" id="PF25954"/>
    </source>
</evidence>
<dbReference type="GO" id="GO:1990281">
    <property type="term" value="C:efflux pump complex"/>
    <property type="evidence" value="ECO:0007669"/>
    <property type="project" value="TreeGrafter"/>
</dbReference>
<dbReference type="InterPro" id="IPR058625">
    <property type="entry name" value="MdtA-like_BSH"/>
</dbReference>
<proteinExistence type="inferred from homology"/>
<dbReference type="Gene3D" id="2.40.420.20">
    <property type="match status" value="1"/>
</dbReference>
<dbReference type="SUPFAM" id="SSF111369">
    <property type="entry name" value="HlyD-like secretion proteins"/>
    <property type="match status" value="1"/>
</dbReference>
<evidence type="ECO:0000313" key="7">
    <source>
        <dbReference type="EMBL" id="PMR79134.1"/>
    </source>
</evidence>
<dbReference type="InterPro" id="IPR058792">
    <property type="entry name" value="Beta-barrel_RND_2"/>
</dbReference>
<dbReference type="Gene3D" id="2.40.30.170">
    <property type="match status" value="1"/>
</dbReference>
<accession>A0A2N7UFB6</accession>
<comment type="similarity">
    <text evidence="1">Belongs to the membrane fusion protein (MFP) (TC 8.A.1) family.</text>
</comment>
<name>A0A2N7UFB6_9GAMM</name>
<dbReference type="Gene3D" id="2.40.50.100">
    <property type="match status" value="1"/>
</dbReference>
<reference evidence="7 8" key="1">
    <citation type="submission" date="2018-01" db="EMBL/GenBank/DDBJ databases">
        <title>Halomonas endophytica sp. nov., isolated from storage liquid in the stems of Populus euphratica.</title>
        <authorList>
            <person name="Chen C."/>
        </authorList>
    </citation>
    <scope>NUCLEOTIDE SEQUENCE [LARGE SCALE GENOMIC DNA]</scope>
    <source>
        <strain evidence="7 8">BZ-SZ-XJ27</strain>
    </source>
</reference>
<protein>
    <submittedName>
        <fullName evidence="7">Efflux transporter periplasmic adaptor subunit</fullName>
    </submittedName>
</protein>
<evidence type="ECO:0000313" key="8">
    <source>
        <dbReference type="Proteomes" id="UP000235547"/>
    </source>
</evidence>
<dbReference type="PANTHER" id="PTHR30469:SF16">
    <property type="entry name" value="HAE1 FAMILY EFFLUX PUMP MFP COMPONENT"/>
    <property type="match status" value="1"/>
</dbReference>
<dbReference type="Gene3D" id="1.10.287.470">
    <property type="entry name" value="Helix hairpin bin"/>
    <property type="match status" value="1"/>
</dbReference>